<feature type="domain" description="PAC" evidence="3">
    <location>
        <begin position="163"/>
        <end position="215"/>
    </location>
</feature>
<dbReference type="InterPro" id="IPR035965">
    <property type="entry name" value="PAS-like_dom_sf"/>
</dbReference>
<dbReference type="Gene3D" id="3.30.450.20">
    <property type="entry name" value="PAS domain"/>
    <property type="match status" value="2"/>
</dbReference>
<keyword evidence="1" id="KW-0175">Coiled coil</keyword>
<proteinExistence type="predicted"/>
<comment type="caution">
    <text evidence="4">The sequence shown here is derived from an EMBL/GenBank/DDBJ whole genome shotgun (WGS) entry which is preliminary data.</text>
</comment>
<feature type="coiled-coil region" evidence="1">
    <location>
        <begin position="206"/>
        <end position="237"/>
    </location>
</feature>
<dbReference type="Proteomes" id="UP000623440">
    <property type="component" value="Unassembled WGS sequence"/>
</dbReference>
<dbReference type="PROSITE" id="PS50112">
    <property type="entry name" value="PAS"/>
    <property type="match status" value="2"/>
</dbReference>
<dbReference type="PANTHER" id="PTHR44757">
    <property type="entry name" value="DIGUANYLATE CYCLASE DGCP"/>
    <property type="match status" value="1"/>
</dbReference>
<feature type="domain" description="PAS" evidence="2">
    <location>
        <begin position="84"/>
        <end position="120"/>
    </location>
</feature>
<protein>
    <submittedName>
        <fullName evidence="4">PAS domain-containing protein</fullName>
    </submittedName>
</protein>
<feature type="domain" description="PAS" evidence="2">
    <location>
        <begin position="241"/>
        <end position="311"/>
    </location>
</feature>
<keyword evidence="5" id="KW-1185">Reference proteome</keyword>
<dbReference type="InterPro" id="IPR000014">
    <property type="entry name" value="PAS"/>
</dbReference>
<gene>
    <name evidence="4" type="ORF">H6G97_34415</name>
</gene>
<dbReference type="Gene3D" id="1.20.5.1930">
    <property type="match status" value="1"/>
</dbReference>
<reference evidence="4 5" key="1">
    <citation type="journal article" date="2020" name="ISME J.">
        <title>Comparative genomics reveals insights into cyanobacterial evolution and habitat adaptation.</title>
        <authorList>
            <person name="Chen M.Y."/>
            <person name="Teng W.K."/>
            <person name="Zhao L."/>
            <person name="Hu C.X."/>
            <person name="Zhou Y.K."/>
            <person name="Han B.P."/>
            <person name="Song L.R."/>
            <person name="Shu W.S."/>
        </authorList>
    </citation>
    <scope>NUCLEOTIDE SEQUENCE [LARGE SCALE GENOMIC DNA]</scope>
    <source>
        <strain evidence="4 5">FACHB-838</strain>
    </source>
</reference>
<dbReference type="Gene3D" id="3.30.450.40">
    <property type="match status" value="1"/>
</dbReference>
<evidence type="ECO:0000259" key="2">
    <source>
        <dbReference type="PROSITE" id="PS50112"/>
    </source>
</evidence>
<accession>A0ABR8DY24</accession>
<dbReference type="SUPFAM" id="SSF55781">
    <property type="entry name" value="GAF domain-like"/>
    <property type="match status" value="1"/>
</dbReference>
<dbReference type="Pfam" id="PF07730">
    <property type="entry name" value="HisKA_3"/>
    <property type="match status" value="1"/>
</dbReference>
<evidence type="ECO:0000259" key="3">
    <source>
        <dbReference type="PROSITE" id="PS50113"/>
    </source>
</evidence>
<dbReference type="InterPro" id="IPR003018">
    <property type="entry name" value="GAF"/>
</dbReference>
<name>A0ABR8DY24_9NOSO</name>
<sequence>MLNREVLTREGNFINDPYIQHHQTQSVFCLPLLNQSKLIGVLYLENQLATGAFTPEQSQILSLLSMQAAIAIENAKLYSKLRDGKSQINQILEAVQVGIGVLDATGRPYYVNQRGIELLGKGIDPAATPDHLAEVYQVYLAGTDQNCSPEDMPIVRALKGECTRTDDLEIHQGETIIPIEAWGTPVFDEQGKVAYAIVAFQDITERKKAENLLANYNRTLEQQVAQRTAALQQSEAELRGREQELRLITDALPALISYVDANRCYQFINHTHEVWFSRNRNEILGKSVHELLGETVYQRFEPSINQVFKGQTVTLEAEIPSSLGRHCINATLIPDFDRNAQVRGFYSLITDISDRKRAEEASILEERNHMAREIHDTLAQAFTGIMIELP</sequence>
<evidence type="ECO:0000313" key="4">
    <source>
        <dbReference type="EMBL" id="MBD2534339.1"/>
    </source>
</evidence>
<evidence type="ECO:0000313" key="5">
    <source>
        <dbReference type="Proteomes" id="UP000623440"/>
    </source>
</evidence>
<dbReference type="InterPro" id="IPR052155">
    <property type="entry name" value="Biofilm_reg_signaling"/>
</dbReference>
<dbReference type="InterPro" id="IPR029016">
    <property type="entry name" value="GAF-like_dom_sf"/>
</dbReference>
<dbReference type="InterPro" id="IPR011712">
    <property type="entry name" value="Sig_transdc_His_kin_sub3_dim/P"/>
</dbReference>
<dbReference type="CDD" id="cd00130">
    <property type="entry name" value="PAS"/>
    <property type="match status" value="1"/>
</dbReference>
<dbReference type="InterPro" id="IPR000700">
    <property type="entry name" value="PAS-assoc_C"/>
</dbReference>
<dbReference type="SMART" id="SM00091">
    <property type="entry name" value="PAS"/>
    <property type="match status" value="2"/>
</dbReference>
<dbReference type="NCBIfam" id="TIGR00229">
    <property type="entry name" value="sensory_box"/>
    <property type="match status" value="2"/>
</dbReference>
<dbReference type="EMBL" id="JACJSI010000154">
    <property type="protein sequence ID" value="MBD2534339.1"/>
    <property type="molecule type" value="Genomic_DNA"/>
</dbReference>
<dbReference type="PANTHER" id="PTHR44757:SF2">
    <property type="entry name" value="BIOFILM ARCHITECTURE MAINTENANCE PROTEIN MBAA"/>
    <property type="match status" value="1"/>
</dbReference>
<evidence type="ECO:0000256" key="1">
    <source>
        <dbReference type="SAM" id="Coils"/>
    </source>
</evidence>
<dbReference type="PROSITE" id="PS50113">
    <property type="entry name" value="PAC"/>
    <property type="match status" value="1"/>
</dbReference>
<organism evidence="4 5">
    <name type="scientific">Nostoc flagelliforme FACHB-838</name>
    <dbReference type="NCBI Taxonomy" id="2692904"/>
    <lineage>
        <taxon>Bacteria</taxon>
        <taxon>Bacillati</taxon>
        <taxon>Cyanobacteriota</taxon>
        <taxon>Cyanophyceae</taxon>
        <taxon>Nostocales</taxon>
        <taxon>Nostocaceae</taxon>
        <taxon>Nostoc</taxon>
    </lineage>
</organism>
<dbReference type="Pfam" id="PF08448">
    <property type="entry name" value="PAS_4"/>
    <property type="match status" value="2"/>
</dbReference>
<dbReference type="SUPFAM" id="SSF55785">
    <property type="entry name" value="PYP-like sensor domain (PAS domain)"/>
    <property type="match status" value="2"/>
</dbReference>
<dbReference type="InterPro" id="IPR013656">
    <property type="entry name" value="PAS_4"/>
</dbReference>
<dbReference type="Pfam" id="PF01590">
    <property type="entry name" value="GAF"/>
    <property type="match status" value="1"/>
</dbReference>